<dbReference type="InterPro" id="IPR012337">
    <property type="entry name" value="RNaseH-like_sf"/>
</dbReference>
<reference evidence="5" key="1">
    <citation type="submission" date="2023-06" db="EMBL/GenBank/DDBJ databases">
        <title>Male Hemibagrus guttatus genome.</title>
        <authorList>
            <person name="Bian C."/>
        </authorList>
    </citation>
    <scope>NUCLEOTIDE SEQUENCE</scope>
    <source>
        <strain evidence="5">Male_cb2023</strain>
        <tissue evidence="5">Muscle</tissue>
    </source>
</reference>
<evidence type="ECO:0000313" key="5">
    <source>
        <dbReference type="EMBL" id="KAK3510025.1"/>
    </source>
</evidence>
<evidence type="ECO:0000256" key="1">
    <source>
        <dbReference type="ARBA" id="ARBA00004123"/>
    </source>
</evidence>
<evidence type="ECO:0000259" key="4">
    <source>
        <dbReference type="PROSITE" id="PS50994"/>
    </source>
</evidence>
<keyword evidence="6" id="KW-1185">Reference proteome</keyword>
<dbReference type="Gene3D" id="2.40.50.40">
    <property type="match status" value="1"/>
</dbReference>
<dbReference type="PANTHER" id="PTHR37984">
    <property type="entry name" value="PROTEIN CBG26694"/>
    <property type="match status" value="1"/>
</dbReference>
<dbReference type="Proteomes" id="UP001274896">
    <property type="component" value="Unassembled WGS sequence"/>
</dbReference>
<dbReference type="PROSITE" id="PS50013">
    <property type="entry name" value="CHROMO_2"/>
    <property type="match status" value="1"/>
</dbReference>
<feature type="region of interest" description="Disordered" evidence="2">
    <location>
        <begin position="308"/>
        <end position="354"/>
    </location>
</feature>
<dbReference type="Gene3D" id="3.30.420.10">
    <property type="entry name" value="Ribonuclease H-like superfamily/Ribonuclease H"/>
    <property type="match status" value="1"/>
</dbReference>
<dbReference type="InterPro" id="IPR036397">
    <property type="entry name" value="RNaseH_sf"/>
</dbReference>
<dbReference type="EMBL" id="JAUCMX010000026">
    <property type="protein sequence ID" value="KAK3510025.1"/>
    <property type="molecule type" value="Genomic_DNA"/>
</dbReference>
<comment type="subcellular location">
    <subcellularLocation>
        <location evidence="1">Nucleus</location>
    </subcellularLocation>
</comment>
<dbReference type="InterPro" id="IPR050951">
    <property type="entry name" value="Retrovirus_Pol_polyprotein"/>
</dbReference>
<dbReference type="Pfam" id="PF00385">
    <property type="entry name" value="Chromo"/>
    <property type="match status" value="1"/>
</dbReference>
<feature type="region of interest" description="Disordered" evidence="2">
    <location>
        <begin position="177"/>
        <end position="216"/>
    </location>
</feature>
<accession>A0AAE0PYE0</accession>
<feature type="domain" description="Integrase catalytic" evidence="4">
    <location>
        <begin position="68"/>
        <end position="187"/>
    </location>
</feature>
<dbReference type="PANTHER" id="PTHR37984:SF5">
    <property type="entry name" value="PROTEIN NYNRIN-LIKE"/>
    <property type="match status" value="1"/>
</dbReference>
<feature type="compositionally biased region" description="Basic and acidic residues" evidence="2">
    <location>
        <begin position="342"/>
        <end position="354"/>
    </location>
</feature>
<proteinExistence type="predicted"/>
<evidence type="ECO:0000256" key="2">
    <source>
        <dbReference type="SAM" id="MobiDB-lite"/>
    </source>
</evidence>
<name>A0AAE0PYE0_9TELE</name>
<evidence type="ECO:0008006" key="7">
    <source>
        <dbReference type="Google" id="ProtNLM"/>
    </source>
</evidence>
<dbReference type="InterPro" id="IPR000953">
    <property type="entry name" value="Chromo/chromo_shadow_dom"/>
</dbReference>
<dbReference type="SMART" id="SM00298">
    <property type="entry name" value="CHROMO"/>
    <property type="match status" value="1"/>
</dbReference>
<evidence type="ECO:0000259" key="3">
    <source>
        <dbReference type="PROSITE" id="PS50013"/>
    </source>
</evidence>
<gene>
    <name evidence="5" type="ORF">QTP70_026007</name>
</gene>
<feature type="domain" description="Chromo" evidence="3">
    <location>
        <begin position="261"/>
        <end position="319"/>
    </location>
</feature>
<dbReference type="GO" id="GO:0005634">
    <property type="term" value="C:nucleus"/>
    <property type="evidence" value="ECO:0007669"/>
    <property type="project" value="UniProtKB-SubCell"/>
</dbReference>
<evidence type="ECO:0000313" key="6">
    <source>
        <dbReference type="Proteomes" id="UP001274896"/>
    </source>
</evidence>
<dbReference type="InterPro" id="IPR001584">
    <property type="entry name" value="Integrase_cat-core"/>
</dbReference>
<comment type="caution">
    <text evidence="5">The sequence shown here is derived from an EMBL/GenBank/DDBJ whole genome shotgun (WGS) entry which is preliminary data.</text>
</comment>
<dbReference type="SUPFAM" id="SSF53098">
    <property type="entry name" value="Ribonuclease H-like"/>
    <property type="match status" value="1"/>
</dbReference>
<dbReference type="InterPro" id="IPR016197">
    <property type="entry name" value="Chromo-like_dom_sf"/>
</dbReference>
<dbReference type="GO" id="GO:0015074">
    <property type="term" value="P:DNA integration"/>
    <property type="evidence" value="ECO:0007669"/>
    <property type="project" value="InterPro"/>
</dbReference>
<organism evidence="5 6">
    <name type="scientific">Hemibagrus guttatus</name>
    <dbReference type="NCBI Taxonomy" id="175788"/>
    <lineage>
        <taxon>Eukaryota</taxon>
        <taxon>Metazoa</taxon>
        <taxon>Chordata</taxon>
        <taxon>Craniata</taxon>
        <taxon>Vertebrata</taxon>
        <taxon>Euteleostomi</taxon>
        <taxon>Actinopterygii</taxon>
        <taxon>Neopterygii</taxon>
        <taxon>Teleostei</taxon>
        <taxon>Ostariophysi</taxon>
        <taxon>Siluriformes</taxon>
        <taxon>Bagridae</taxon>
        <taxon>Hemibagrus</taxon>
    </lineage>
</organism>
<dbReference type="InterPro" id="IPR023780">
    <property type="entry name" value="Chromo_domain"/>
</dbReference>
<dbReference type="PROSITE" id="PS50994">
    <property type="entry name" value="INTEGRASE"/>
    <property type="match status" value="1"/>
</dbReference>
<dbReference type="SUPFAM" id="SSF54160">
    <property type="entry name" value="Chromo domain-like"/>
    <property type="match status" value="1"/>
</dbReference>
<sequence>MLRTSSDNVPPVPRHGLAASVPRDYWSPFRFHSTPGRTSPWISSWICQTQGALRRSWLCKLVPLKGLPTAMQTADAMFAHVFRNFGLPEDIVSDRGPQFTSRVWRALCARLDIGVSLSSSHHPQSNGQVERLNQEIGCFLRSYCSREQQRWSEFLPWANPIVPLVGGTLQRPGCGGVVPTQSGGLGAGPCTASEGSEEAEDPGRPKSSPAPCLPSRADGVVVHLEPPPQAALPETQHAPAGVSVVGGDPPPPLDIEGSPAYQVRSLLDSRRLRSSLQYLVDWEGYGPEERSWVDASDILDPSLIEDFRHDHPTRLAPQPRGQPRRRTPGGVLRGGVSVTTRPRSDRERELSPAF</sequence>
<protein>
    <recommendedName>
        <fullName evidence="7">Integrase catalytic domain-containing protein</fullName>
    </recommendedName>
</protein>
<dbReference type="GO" id="GO:0003676">
    <property type="term" value="F:nucleic acid binding"/>
    <property type="evidence" value="ECO:0007669"/>
    <property type="project" value="InterPro"/>
</dbReference>
<dbReference type="AlphaFoldDB" id="A0AAE0PYE0"/>